<proteinExistence type="predicted"/>
<evidence type="ECO:0000313" key="4">
    <source>
        <dbReference type="Proteomes" id="UP000053558"/>
    </source>
</evidence>
<dbReference type="RefSeq" id="XP_007768387.1">
    <property type="nucleotide sequence ID" value="XM_007770197.1"/>
</dbReference>
<organism evidence="3 4">
    <name type="scientific">Coniophora puteana (strain RWD-64-598)</name>
    <name type="common">Brown rot fungus</name>
    <dbReference type="NCBI Taxonomy" id="741705"/>
    <lineage>
        <taxon>Eukaryota</taxon>
        <taxon>Fungi</taxon>
        <taxon>Dikarya</taxon>
        <taxon>Basidiomycota</taxon>
        <taxon>Agaricomycotina</taxon>
        <taxon>Agaricomycetes</taxon>
        <taxon>Agaricomycetidae</taxon>
        <taxon>Boletales</taxon>
        <taxon>Coniophorineae</taxon>
        <taxon>Coniophoraceae</taxon>
        <taxon>Coniophora</taxon>
    </lineage>
</organism>
<keyword evidence="2" id="KW-0472">Membrane</keyword>
<evidence type="ECO:0000256" key="2">
    <source>
        <dbReference type="SAM" id="Phobius"/>
    </source>
</evidence>
<dbReference type="EMBL" id="JH711578">
    <property type="protein sequence ID" value="EIW80932.1"/>
    <property type="molecule type" value="Genomic_DNA"/>
</dbReference>
<comment type="caution">
    <text evidence="3">The sequence shown here is derived from an EMBL/GenBank/DDBJ whole genome shotgun (WGS) entry which is preliminary data.</text>
</comment>
<feature type="region of interest" description="Disordered" evidence="1">
    <location>
        <begin position="1"/>
        <end position="30"/>
    </location>
</feature>
<dbReference type="GeneID" id="19199775"/>
<feature type="compositionally biased region" description="Pro residues" evidence="1">
    <location>
        <begin position="1"/>
        <end position="10"/>
    </location>
</feature>
<feature type="transmembrane region" description="Helical" evidence="2">
    <location>
        <begin position="65"/>
        <end position="84"/>
    </location>
</feature>
<gene>
    <name evidence="3" type="ORF">CONPUDRAFT_123715</name>
</gene>
<dbReference type="Proteomes" id="UP000053558">
    <property type="component" value="Unassembled WGS sequence"/>
</dbReference>
<dbReference type="OMA" id="DYARICL"/>
<protein>
    <submittedName>
        <fullName evidence="3">Uncharacterized protein</fullName>
    </submittedName>
</protein>
<keyword evidence="4" id="KW-1185">Reference proteome</keyword>
<sequence>MAIDLSPPPDYQKVPKQPDADALESQPSQVPYTDVPGRPAWVFPAGIVPYAQPPRRSAKARFCKALGVAFVVYLLCVGTYHLIFGVHSFHGGLFHGHEAARPRPSDGEVHNCLTAASAWEHDERWPTSPRNAHYTFQIPVADAEALYVFSRGSKQYGWVKVIPSDSFVDYAEVTVQASYRDDSLLDNSSVCYLERTKGERGLGIMTPDGWFHHPHESVRFDVTVVLPVGDVKKFETHMSNYALTIEDLGNSTAFDELSLRTSNSGIDVKSVKANQASFRSSNGPIDGTFYARRKLVLHTSNAAIRVQANLINDDDDFITEFQARTSNGPIHGELNLARSDDELGTGGSFDVDAHTSNHDLNLNFHSSPVDSSLDVKARTSNGPASVTLHSAFEGKYHADTSNARAELVRTEVEDPSGNGRSRVIDESLAQGTFRRNAIEGVIFWDDEDNSDKADKGSVKLSSSNKPVTLII</sequence>
<evidence type="ECO:0000256" key="1">
    <source>
        <dbReference type="SAM" id="MobiDB-lite"/>
    </source>
</evidence>
<feature type="compositionally biased region" description="Polar residues" evidence="1">
    <location>
        <begin position="459"/>
        <end position="471"/>
    </location>
</feature>
<keyword evidence="2" id="KW-0812">Transmembrane</keyword>
<dbReference type="AlphaFoldDB" id="A0A5M3MP28"/>
<keyword evidence="2" id="KW-1133">Transmembrane helix</keyword>
<evidence type="ECO:0000313" key="3">
    <source>
        <dbReference type="EMBL" id="EIW80932.1"/>
    </source>
</evidence>
<feature type="region of interest" description="Disordered" evidence="1">
    <location>
        <begin position="450"/>
        <end position="471"/>
    </location>
</feature>
<reference evidence="4" key="1">
    <citation type="journal article" date="2012" name="Science">
        <title>The Paleozoic origin of enzymatic lignin decomposition reconstructed from 31 fungal genomes.</title>
        <authorList>
            <person name="Floudas D."/>
            <person name="Binder M."/>
            <person name="Riley R."/>
            <person name="Barry K."/>
            <person name="Blanchette R.A."/>
            <person name="Henrissat B."/>
            <person name="Martinez A.T."/>
            <person name="Otillar R."/>
            <person name="Spatafora J.W."/>
            <person name="Yadav J.S."/>
            <person name="Aerts A."/>
            <person name="Benoit I."/>
            <person name="Boyd A."/>
            <person name="Carlson A."/>
            <person name="Copeland A."/>
            <person name="Coutinho P.M."/>
            <person name="de Vries R.P."/>
            <person name="Ferreira P."/>
            <person name="Findley K."/>
            <person name="Foster B."/>
            <person name="Gaskell J."/>
            <person name="Glotzer D."/>
            <person name="Gorecki P."/>
            <person name="Heitman J."/>
            <person name="Hesse C."/>
            <person name="Hori C."/>
            <person name="Igarashi K."/>
            <person name="Jurgens J.A."/>
            <person name="Kallen N."/>
            <person name="Kersten P."/>
            <person name="Kohler A."/>
            <person name="Kuees U."/>
            <person name="Kumar T.K.A."/>
            <person name="Kuo A."/>
            <person name="LaButti K."/>
            <person name="Larrondo L.F."/>
            <person name="Lindquist E."/>
            <person name="Ling A."/>
            <person name="Lombard V."/>
            <person name="Lucas S."/>
            <person name="Lundell T."/>
            <person name="Martin R."/>
            <person name="McLaughlin D.J."/>
            <person name="Morgenstern I."/>
            <person name="Morin E."/>
            <person name="Murat C."/>
            <person name="Nagy L.G."/>
            <person name="Nolan M."/>
            <person name="Ohm R.A."/>
            <person name="Patyshakuliyeva A."/>
            <person name="Rokas A."/>
            <person name="Ruiz-Duenas F.J."/>
            <person name="Sabat G."/>
            <person name="Salamov A."/>
            <person name="Samejima M."/>
            <person name="Schmutz J."/>
            <person name="Slot J.C."/>
            <person name="St John F."/>
            <person name="Stenlid J."/>
            <person name="Sun H."/>
            <person name="Sun S."/>
            <person name="Syed K."/>
            <person name="Tsang A."/>
            <person name="Wiebenga A."/>
            <person name="Young D."/>
            <person name="Pisabarro A."/>
            <person name="Eastwood D.C."/>
            <person name="Martin F."/>
            <person name="Cullen D."/>
            <person name="Grigoriev I.V."/>
            <person name="Hibbett D.S."/>
        </authorList>
    </citation>
    <scope>NUCLEOTIDE SEQUENCE [LARGE SCALE GENOMIC DNA]</scope>
    <source>
        <strain evidence="4">RWD-64-598 SS2</strain>
    </source>
</reference>
<dbReference type="KEGG" id="cput:CONPUDRAFT_123715"/>
<name>A0A5M3MP28_CONPW</name>
<accession>A0A5M3MP28</accession>
<dbReference type="OrthoDB" id="5570013at2759"/>